<feature type="transmembrane region" description="Helical" evidence="6">
    <location>
        <begin position="89"/>
        <end position="113"/>
    </location>
</feature>
<evidence type="ECO:0000313" key="7">
    <source>
        <dbReference type="EMBL" id="MFD2617416.1"/>
    </source>
</evidence>
<keyword evidence="5 6" id="KW-0472">Membrane</keyword>
<reference evidence="8" key="1">
    <citation type="journal article" date="2019" name="Int. J. Syst. Evol. Microbiol.">
        <title>The Global Catalogue of Microorganisms (GCM) 10K type strain sequencing project: providing services to taxonomists for standard genome sequencing and annotation.</title>
        <authorList>
            <consortium name="The Broad Institute Genomics Platform"/>
            <consortium name="The Broad Institute Genome Sequencing Center for Infectious Disease"/>
            <person name="Wu L."/>
            <person name="Ma J."/>
        </authorList>
    </citation>
    <scope>NUCLEOTIDE SEQUENCE [LARGE SCALE GENOMIC DNA]</scope>
    <source>
        <strain evidence="8">TISTR 2241</strain>
    </source>
</reference>
<feature type="transmembrane region" description="Helical" evidence="6">
    <location>
        <begin position="58"/>
        <end position="77"/>
    </location>
</feature>
<evidence type="ECO:0000313" key="8">
    <source>
        <dbReference type="Proteomes" id="UP001597458"/>
    </source>
</evidence>
<keyword evidence="3 6" id="KW-0812">Transmembrane</keyword>
<keyword evidence="8" id="KW-1185">Reference proteome</keyword>
<comment type="subcellular location">
    <subcellularLocation>
        <location evidence="1">Cell membrane</location>
        <topology evidence="1">Multi-pass membrane protein</topology>
    </subcellularLocation>
</comment>
<evidence type="ECO:0000256" key="5">
    <source>
        <dbReference type="ARBA" id="ARBA00023136"/>
    </source>
</evidence>
<name>A0ABW5PRB6_9BACI</name>
<evidence type="ECO:0000256" key="1">
    <source>
        <dbReference type="ARBA" id="ARBA00004651"/>
    </source>
</evidence>
<dbReference type="RefSeq" id="WP_141191444.1">
    <property type="nucleotide sequence ID" value="NZ_JBHUMR010000010.1"/>
</dbReference>
<evidence type="ECO:0000256" key="6">
    <source>
        <dbReference type="SAM" id="Phobius"/>
    </source>
</evidence>
<protein>
    <submittedName>
        <fullName evidence="7">Cytochrome c oxidase assembly protein</fullName>
    </submittedName>
</protein>
<dbReference type="Pfam" id="PF09678">
    <property type="entry name" value="Caa3_CtaG"/>
    <property type="match status" value="1"/>
</dbReference>
<keyword evidence="4 6" id="KW-1133">Transmembrane helix</keyword>
<keyword evidence="2" id="KW-1003">Cell membrane</keyword>
<dbReference type="Proteomes" id="UP001597458">
    <property type="component" value="Unassembled WGS sequence"/>
</dbReference>
<sequence length="279" mass="31970">MNNMNDSYHINGESEFFYMLGLGPQLLLSLPFVIVFVWYIFAVIMSNRRYKPWPKRRIVFLTFGVLFATVSVAGPLASHAHMNFKAHMFGHLLLGMLAPLLMALSRPMTLLLRMISISSARRLTSLLRKWPSKILTHPITTVILNIGGLWLLYSTKLFTLMHHHVLLYLLIHIHVFLAGYLFTISILYIDPIPHHISFLYRGIILIMALAGHAILAKYIFVHPPVGVTQSQAEFGSLLMYYGGDVIDMAIIFIFCLQWFKSTQPRIKVEKVLQTTFSKH</sequence>
<feature type="transmembrane region" description="Helical" evidence="6">
    <location>
        <begin position="165"/>
        <end position="189"/>
    </location>
</feature>
<feature type="transmembrane region" description="Helical" evidence="6">
    <location>
        <begin position="26"/>
        <end position="46"/>
    </location>
</feature>
<comment type="caution">
    <text evidence="7">The sequence shown here is derived from an EMBL/GenBank/DDBJ whole genome shotgun (WGS) entry which is preliminary data.</text>
</comment>
<organism evidence="7 8">
    <name type="scientific">Terrilactibacillus laevilacticus</name>
    <dbReference type="NCBI Taxonomy" id="1380157"/>
    <lineage>
        <taxon>Bacteria</taxon>
        <taxon>Bacillati</taxon>
        <taxon>Bacillota</taxon>
        <taxon>Bacilli</taxon>
        <taxon>Bacillales</taxon>
        <taxon>Bacillaceae</taxon>
        <taxon>Terrilactibacillus</taxon>
    </lineage>
</organism>
<feature type="transmembrane region" description="Helical" evidence="6">
    <location>
        <begin position="198"/>
        <end position="220"/>
    </location>
</feature>
<accession>A0ABW5PRB6</accession>
<proteinExistence type="predicted"/>
<dbReference type="InterPro" id="IPR019108">
    <property type="entry name" value="Caa3_assmbl_CtaG-rel"/>
</dbReference>
<evidence type="ECO:0000256" key="3">
    <source>
        <dbReference type="ARBA" id="ARBA00022692"/>
    </source>
</evidence>
<evidence type="ECO:0000256" key="2">
    <source>
        <dbReference type="ARBA" id="ARBA00022475"/>
    </source>
</evidence>
<feature type="transmembrane region" description="Helical" evidence="6">
    <location>
        <begin position="134"/>
        <end position="153"/>
    </location>
</feature>
<evidence type="ECO:0000256" key="4">
    <source>
        <dbReference type="ARBA" id="ARBA00022989"/>
    </source>
</evidence>
<feature type="transmembrane region" description="Helical" evidence="6">
    <location>
        <begin position="240"/>
        <end position="259"/>
    </location>
</feature>
<gene>
    <name evidence="7" type="ORF">ACFSTF_08885</name>
</gene>
<dbReference type="EMBL" id="JBHUMR010000010">
    <property type="protein sequence ID" value="MFD2617416.1"/>
    <property type="molecule type" value="Genomic_DNA"/>
</dbReference>